<comment type="caution">
    <text evidence="2">The sequence shown here is derived from an EMBL/GenBank/DDBJ whole genome shotgun (WGS) entry which is preliminary data.</text>
</comment>
<evidence type="ECO:0000313" key="3">
    <source>
        <dbReference type="Proteomes" id="UP000076154"/>
    </source>
</evidence>
<name>A0A369K2Z5_HYPMA</name>
<proteinExistence type="predicted"/>
<feature type="compositionally biased region" description="Acidic residues" evidence="1">
    <location>
        <begin position="550"/>
        <end position="561"/>
    </location>
</feature>
<feature type="compositionally biased region" description="Low complexity" evidence="1">
    <location>
        <begin position="573"/>
        <end position="589"/>
    </location>
</feature>
<feature type="region of interest" description="Disordered" evidence="1">
    <location>
        <begin position="520"/>
        <end position="602"/>
    </location>
</feature>
<feature type="compositionally biased region" description="Pro residues" evidence="1">
    <location>
        <begin position="590"/>
        <end position="599"/>
    </location>
</feature>
<organism evidence="2 3">
    <name type="scientific">Hypsizygus marmoreus</name>
    <name type="common">White beech mushroom</name>
    <name type="synonym">Agaricus marmoreus</name>
    <dbReference type="NCBI Taxonomy" id="39966"/>
    <lineage>
        <taxon>Eukaryota</taxon>
        <taxon>Fungi</taxon>
        <taxon>Dikarya</taxon>
        <taxon>Basidiomycota</taxon>
        <taxon>Agaricomycotina</taxon>
        <taxon>Agaricomycetes</taxon>
        <taxon>Agaricomycetidae</taxon>
        <taxon>Agaricales</taxon>
        <taxon>Tricholomatineae</taxon>
        <taxon>Lyophyllaceae</taxon>
        <taxon>Hypsizygus</taxon>
    </lineage>
</organism>
<dbReference type="AlphaFoldDB" id="A0A369K2Z5"/>
<reference evidence="2" key="1">
    <citation type="submission" date="2018-04" db="EMBL/GenBank/DDBJ databases">
        <title>Whole genome sequencing of Hypsizygus marmoreus.</title>
        <authorList>
            <person name="Choi I.-G."/>
            <person name="Min B."/>
            <person name="Kim J.-G."/>
            <person name="Kim S."/>
            <person name="Oh Y.-L."/>
            <person name="Kong W.-S."/>
            <person name="Park H."/>
            <person name="Jeong J."/>
            <person name="Song E.-S."/>
        </authorList>
    </citation>
    <scope>NUCLEOTIDE SEQUENCE [LARGE SCALE GENOMIC DNA]</scope>
    <source>
        <strain evidence="2">51987-8</strain>
    </source>
</reference>
<dbReference type="EMBL" id="LUEZ02000040">
    <property type="protein sequence ID" value="RDB26144.1"/>
    <property type="molecule type" value="Genomic_DNA"/>
</dbReference>
<dbReference type="InParanoid" id="A0A369K2Z5"/>
<keyword evidence="3" id="KW-1185">Reference proteome</keyword>
<accession>A0A369K2Z5</accession>
<dbReference type="OrthoDB" id="3066419at2759"/>
<protein>
    <submittedName>
        <fullName evidence="2">Uncharacterized protein</fullName>
    </submittedName>
</protein>
<evidence type="ECO:0000313" key="2">
    <source>
        <dbReference type="EMBL" id="RDB26144.1"/>
    </source>
</evidence>
<dbReference type="STRING" id="39966.A0A369K2Z5"/>
<dbReference type="Proteomes" id="UP000076154">
    <property type="component" value="Unassembled WGS sequence"/>
</dbReference>
<evidence type="ECO:0000256" key="1">
    <source>
        <dbReference type="SAM" id="MobiDB-lite"/>
    </source>
</evidence>
<sequence length="613" mass="70763">MLKFQSDKLDKADRFDTHVFSIPRRSSIYGYLDCPNVNGELAFTRLPHFLYYTGCLVQIGLQTWELWSPNSSRYPFYAGRCHERFPLHPPEALQYRRVDGHLGRFDSTVSPQDLNGEEWWPFIRRTIPSGYTLQDFPEFEVIPNIWTPERKPARFSGTLNPEYIRIYSMRNEYLDGRMNGLQAIQSLQPCWWSYRPLHPTKHTFNLFSKAQDYDFAVDTLTGMHRGVKLKAAWVELVERYLRDQVWDEKAEIIRTLADADDSYMGAWVNSASQKWVTWLIRQRIPCFIIHAFTKEELDPYPDIPRLPNFFVYSEATLLEGATNRYEEIAQRRADVNLIEDYFPDSWIYPEERNPPVNREKASLSFSRNLGWFGTPGIRSGPEHDIPTATTPPSFLSQPEPCLRPPPPQGIWIVPPVVSRPTDGEWSKWVETNETEARTVRRIGKHSMREMSGHVYYDRLERRVIELDESPLLPAGYVTDRFIFGFPAPDIVFERQSGKNWIYSRSSRWLYKTRFLNQRHLGQRAARPAPHQLPLLKDRKDGGGDPAPGSDSDDDDDDDDHLDEFPAYKPPSLPSSAIAPPSLLAEEPATPVGPTPPSVVPPESVDQFLMSVSL</sequence>
<gene>
    <name evidence="2" type="ORF">Hypma_006957</name>
</gene>